<protein>
    <submittedName>
        <fullName evidence="1">Unnamed protein product</fullName>
    </submittedName>
</protein>
<gene>
    <name evidence="1" type="ORF">Cboi01_000392200</name>
</gene>
<evidence type="ECO:0000313" key="2">
    <source>
        <dbReference type="Proteomes" id="UP001165101"/>
    </source>
</evidence>
<reference evidence="1" key="1">
    <citation type="submission" date="2023-04" db="EMBL/GenBank/DDBJ databases">
        <title>Candida boidinii NBRC 1967.</title>
        <authorList>
            <person name="Ichikawa N."/>
            <person name="Sato H."/>
            <person name="Tonouchi N."/>
        </authorList>
    </citation>
    <scope>NUCLEOTIDE SEQUENCE</scope>
    <source>
        <strain evidence="1">NBRC 1967</strain>
    </source>
</reference>
<organism evidence="1 2">
    <name type="scientific">Candida boidinii</name>
    <name type="common">Yeast</name>
    <dbReference type="NCBI Taxonomy" id="5477"/>
    <lineage>
        <taxon>Eukaryota</taxon>
        <taxon>Fungi</taxon>
        <taxon>Dikarya</taxon>
        <taxon>Ascomycota</taxon>
        <taxon>Saccharomycotina</taxon>
        <taxon>Pichiomycetes</taxon>
        <taxon>Pichiales</taxon>
        <taxon>Pichiaceae</taxon>
        <taxon>Ogataea</taxon>
        <taxon>Ogataea/Candida clade</taxon>
    </lineage>
</organism>
<keyword evidence="2" id="KW-1185">Reference proteome</keyword>
<dbReference type="Proteomes" id="UP001165101">
    <property type="component" value="Unassembled WGS sequence"/>
</dbReference>
<accession>A0ACB5TUG3</accession>
<evidence type="ECO:0000313" key="1">
    <source>
        <dbReference type="EMBL" id="GME95476.1"/>
    </source>
</evidence>
<comment type="caution">
    <text evidence="1">The sequence shown here is derived from an EMBL/GenBank/DDBJ whole genome shotgun (WGS) entry which is preliminary data.</text>
</comment>
<sequence length="137" mass="16039">MKSRIPSTHFAIASDSNVKNQCEVKVYSLVCEEPIEVNKYEKWSNSVPTFSEVLFTYDKRRCILPFAWRYPNEKKVRSDPWSLHPDFRTFPDILGPQRSQSYIDSQIKRVNKDMMLTTSELLEGLVIFNGYDLVLLI</sequence>
<name>A0ACB5TUG3_CANBO</name>
<dbReference type="EMBL" id="BSXV01002320">
    <property type="protein sequence ID" value="GME95476.1"/>
    <property type="molecule type" value="Genomic_DNA"/>
</dbReference>
<proteinExistence type="predicted"/>